<organism evidence="1 2">
    <name type="scientific">Trichomalopsis sarcophagae</name>
    <dbReference type="NCBI Taxonomy" id="543379"/>
    <lineage>
        <taxon>Eukaryota</taxon>
        <taxon>Metazoa</taxon>
        <taxon>Ecdysozoa</taxon>
        <taxon>Arthropoda</taxon>
        <taxon>Hexapoda</taxon>
        <taxon>Insecta</taxon>
        <taxon>Pterygota</taxon>
        <taxon>Neoptera</taxon>
        <taxon>Endopterygota</taxon>
        <taxon>Hymenoptera</taxon>
        <taxon>Apocrita</taxon>
        <taxon>Proctotrupomorpha</taxon>
        <taxon>Chalcidoidea</taxon>
        <taxon>Pteromalidae</taxon>
        <taxon>Pteromalinae</taxon>
        <taxon>Trichomalopsis</taxon>
    </lineage>
</organism>
<dbReference type="Proteomes" id="UP000215335">
    <property type="component" value="Unassembled WGS sequence"/>
</dbReference>
<name>A0A232EDM1_9HYME</name>
<dbReference type="AlphaFoldDB" id="A0A232EDM1"/>
<comment type="caution">
    <text evidence="1">The sequence shown here is derived from an EMBL/GenBank/DDBJ whole genome shotgun (WGS) entry which is preliminary data.</text>
</comment>
<protein>
    <submittedName>
        <fullName evidence="1">Uncharacterized protein</fullName>
    </submittedName>
</protein>
<sequence length="216" mass="24811">MLEEMRALVPVYRQSMDVRREKCLKRTRSFDIASDCFSEPFVRLGLVHVLIKTVNRCVKKINAASTCTNIDRQNQFFFAMARKILEENAAIITLPLMQLSAKEFISVIRVVSDGCVSRAREPPRQDRTPTDSCMICACLNCEKFARKNVTHLAWRRKNAKLDEDVADALAFDNRLCSEPHGDPVFFNFISPEDMKTILTPADKDQLTNRKYVFLPM</sequence>
<evidence type="ECO:0000313" key="2">
    <source>
        <dbReference type="Proteomes" id="UP000215335"/>
    </source>
</evidence>
<keyword evidence="2" id="KW-1185">Reference proteome</keyword>
<proteinExistence type="predicted"/>
<accession>A0A232EDM1</accession>
<dbReference type="EMBL" id="NNAY01006233">
    <property type="protein sequence ID" value="OXU16434.1"/>
    <property type="molecule type" value="Genomic_DNA"/>
</dbReference>
<gene>
    <name evidence="1" type="ORF">TSAR_009430</name>
</gene>
<evidence type="ECO:0000313" key="1">
    <source>
        <dbReference type="EMBL" id="OXU16434.1"/>
    </source>
</evidence>
<reference evidence="1 2" key="1">
    <citation type="journal article" date="2017" name="Curr. Biol.">
        <title>The Evolution of Venom by Co-option of Single-Copy Genes.</title>
        <authorList>
            <person name="Martinson E.O."/>
            <person name="Mrinalini"/>
            <person name="Kelkar Y.D."/>
            <person name="Chang C.H."/>
            <person name="Werren J.H."/>
        </authorList>
    </citation>
    <scope>NUCLEOTIDE SEQUENCE [LARGE SCALE GENOMIC DNA]</scope>
    <source>
        <strain evidence="1 2">Alberta</strain>
        <tissue evidence="1">Whole body</tissue>
    </source>
</reference>